<dbReference type="RefSeq" id="WP_267152342.1">
    <property type="nucleotide sequence ID" value="NZ_JAPMLT010000008.1"/>
</dbReference>
<protein>
    <recommendedName>
        <fullName evidence="2">peptidylprolyl isomerase</fullName>
        <ecNumber evidence="2">5.2.1.8</ecNumber>
    </recommendedName>
</protein>
<evidence type="ECO:0000259" key="7">
    <source>
        <dbReference type="Pfam" id="PF13145"/>
    </source>
</evidence>
<feature type="domain" description="PpiC" evidence="7">
    <location>
        <begin position="146"/>
        <end position="272"/>
    </location>
</feature>
<keyword evidence="5 8" id="KW-0413">Isomerase</keyword>
<gene>
    <name evidence="8" type="ORF">OS242_14195</name>
</gene>
<proteinExistence type="predicted"/>
<evidence type="ECO:0000256" key="3">
    <source>
        <dbReference type="ARBA" id="ARBA00022729"/>
    </source>
</evidence>
<comment type="caution">
    <text evidence="8">The sequence shown here is derived from an EMBL/GenBank/DDBJ whole genome shotgun (WGS) entry which is preliminary data.</text>
</comment>
<dbReference type="GO" id="GO:0016853">
    <property type="term" value="F:isomerase activity"/>
    <property type="evidence" value="ECO:0007669"/>
    <property type="project" value="UniProtKB-KW"/>
</dbReference>
<evidence type="ECO:0000256" key="6">
    <source>
        <dbReference type="SAM" id="SignalP"/>
    </source>
</evidence>
<comment type="catalytic activity">
    <reaction evidence="1">
        <text>[protein]-peptidylproline (omega=180) = [protein]-peptidylproline (omega=0)</text>
        <dbReference type="Rhea" id="RHEA:16237"/>
        <dbReference type="Rhea" id="RHEA-COMP:10747"/>
        <dbReference type="Rhea" id="RHEA-COMP:10748"/>
        <dbReference type="ChEBI" id="CHEBI:83833"/>
        <dbReference type="ChEBI" id="CHEBI:83834"/>
        <dbReference type="EC" id="5.2.1.8"/>
    </reaction>
</comment>
<evidence type="ECO:0000256" key="2">
    <source>
        <dbReference type="ARBA" id="ARBA00013194"/>
    </source>
</evidence>
<dbReference type="InterPro" id="IPR027304">
    <property type="entry name" value="Trigger_fact/SurA_dom_sf"/>
</dbReference>
<evidence type="ECO:0000256" key="1">
    <source>
        <dbReference type="ARBA" id="ARBA00000971"/>
    </source>
</evidence>
<dbReference type="PANTHER" id="PTHR47245">
    <property type="entry name" value="PEPTIDYLPROLYL ISOMERASE"/>
    <property type="match status" value="1"/>
</dbReference>
<accession>A0ABT3X2G0</accession>
<keyword evidence="3 6" id="KW-0732">Signal</keyword>
<dbReference type="Proteomes" id="UP001208017">
    <property type="component" value="Unassembled WGS sequence"/>
</dbReference>
<dbReference type="Gene3D" id="3.10.50.40">
    <property type="match status" value="1"/>
</dbReference>
<dbReference type="PANTHER" id="PTHR47245:SF1">
    <property type="entry name" value="FOLDASE PROTEIN PRSA"/>
    <property type="match status" value="1"/>
</dbReference>
<sequence>MNKPKKALLATLAVLVLGGGGTVAYAATSYQPLLFSVGDQVVRTDDWAVLRPIVMNGMPNYTPAEEMDMLDQRSKEELVLAQAKRIGVTADESLVEKQLEQLGTTPEAQAEAAKQTGLTIDQIKNNYRRAMTSFQLKTQVTKDVTVTEPEIRQYYEDNKTTLFYAPEFRSIYYLRAKSDDILLKNVMQNVSKEDFPTLVSQYNSEEKSRVGAWHELVGIDHLASHTTANVAKEVYKTGLHQVVGPIEEGEWTFWFMVNEITEPKQFTFEESRQKILQILTNEKTTALYRSYLDQHKDELNYYVDPENLKRKPFEAFWTDLPQNIRLLFS</sequence>
<name>A0ABT3X2G0_9BACL</name>
<dbReference type="InterPro" id="IPR050245">
    <property type="entry name" value="PrsA_foldase"/>
</dbReference>
<dbReference type="Gene3D" id="1.10.4030.10">
    <property type="entry name" value="Porin chaperone SurA, peptide-binding domain"/>
    <property type="match status" value="1"/>
</dbReference>
<feature type="signal peptide" evidence="6">
    <location>
        <begin position="1"/>
        <end position="26"/>
    </location>
</feature>
<dbReference type="InterPro" id="IPR000297">
    <property type="entry name" value="PPIase_PpiC"/>
</dbReference>
<dbReference type="Pfam" id="PF13145">
    <property type="entry name" value="Rotamase_2"/>
    <property type="match status" value="1"/>
</dbReference>
<keyword evidence="4" id="KW-0697">Rotamase</keyword>
<organism evidence="8 9">
    <name type="scientific">Tumebacillus lacus</name>
    <dbReference type="NCBI Taxonomy" id="2995335"/>
    <lineage>
        <taxon>Bacteria</taxon>
        <taxon>Bacillati</taxon>
        <taxon>Bacillota</taxon>
        <taxon>Bacilli</taxon>
        <taxon>Bacillales</taxon>
        <taxon>Alicyclobacillaceae</taxon>
        <taxon>Tumebacillus</taxon>
    </lineage>
</organism>
<evidence type="ECO:0000256" key="4">
    <source>
        <dbReference type="ARBA" id="ARBA00023110"/>
    </source>
</evidence>
<evidence type="ECO:0000313" key="8">
    <source>
        <dbReference type="EMBL" id="MCX7571098.1"/>
    </source>
</evidence>
<dbReference type="EMBL" id="JAPMLT010000008">
    <property type="protein sequence ID" value="MCX7571098.1"/>
    <property type="molecule type" value="Genomic_DNA"/>
</dbReference>
<keyword evidence="9" id="KW-1185">Reference proteome</keyword>
<feature type="chain" id="PRO_5047294421" description="peptidylprolyl isomerase" evidence="6">
    <location>
        <begin position="27"/>
        <end position="329"/>
    </location>
</feature>
<dbReference type="SUPFAM" id="SSF109998">
    <property type="entry name" value="Triger factor/SurA peptide-binding domain-like"/>
    <property type="match status" value="1"/>
</dbReference>
<evidence type="ECO:0000313" key="9">
    <source>
        <dbReference type="Proteomes" id="UP001208017"/>
    </source>
</evidence>
<dbReference type="EC" id="5.2.1.8" evidence="2"/>
<reference evidence="8 9" key="1">
    <citation type="submission" date="2022-11" db="EMBL/GenBank/DDBJ databases">
        <title>Study of microbial diversity in lake waters.</title>
        <authorList>
            <person name="Zhang J."/>
        </authorList>
    </citation>
    <scope>NUCLEOTIDE SEQUENCE [LARGE SCALE GENOMIC DNA]</scope>
    <source>
        <strain evidence="8 9">DT12</strain>
    </source>
</reference>
<dbReference type="InterPro" id="IPR046357">
    <property type="entry name" value="PPIase_dom_sf"/>
</dbReference>
<evidence type="ECO:0000256" key="5">
    <source>
        <dbReference type="ARBA" id="ARBA00023235"/>
    </source>
</evidence>